<evidence type="ECO:0000256" key="16">
    <source>
        <dbReference type="SAM" id="Phobius"/>
    </source>
</evidence>
<feature type="transmembrane region" description="Helical" evidence="16">
    <location>
        <begin position="75"/>
        <end position="94"/>
    </location>
</feature>
<evidence type="ECO:0000256" key="10">
    <source>
        <dbReference type="ARBA" id="ARBA00033270"/>
    </source>
</evidence>
<accession>A0A2U1BB81</accession>
<keyword evidence="6" id="KW-0573">Peptidoglycan synthesis</keyword>
<keyword evidence="2" id="KW-0328">Glycosyltransferase</keyword>
<dbReference type="GO" id="GO:0032153">
    <property type="term" value="C:cell division site"/>
    <property type="evidence" value="ECO:0007669"/>
    <property type="project" value="TreeGrafter"/>
</dbReference>
<evidence type="ECO:0000256" key="2">
    <source>
        <dbReference type="ARBA" id="ARBA00022676"/>
    </source>
</evidence>
<evidence type="ECO:0000256" key="8">
    <source>
        <dbReference type="ARBA" id="ARBA00023136"/>
    </source>
</evidence>
<dbReference type="GO" id="GO:0005886">
    <property type="term" value="C:plasma membrane"/>
    <property type="evidence" value="ECO:0007669"/>
    <property type="project" value="TreeGrafter"/>
</dbReference>
<organism evidence="17 18">
    <name type="scientific">Victivallis vadensis</name>
    <dbReference type="NCBI Taxonomy" id="172901"/>
    <lineage>
        <taxon>Bacteria</taxon>
        <taxon>Pseudomonadati</taxon>
        <taxon>Lentisphaerota</taxon>
        <taxon>Lentisphaeria</taxon>
        <taxon>Victivallales</taxon>
        <taxon>Victivallaceae</taxon>
        <taxon>Victivallis</taxon>
    </lineage>
</organism>
<keyword evidence="5" id="KW-0133">Cell shape</keyword>
<dbReference type="GO" id="GO:0051301">
    <property type="term" value="P:cell division"/>
    <property type="evidence" value="ECO:0007669"/>
    <property type="project" value="UniProtKB-KW"/>
</dbReference>
<dbReference type="InterPro" id="IPR001182">
    <property type="entry name" value="FtsW/RodA"/>
</dbReference>
<evidence type="ECO:0000256" key="11">
    <source>
        <dbReference type="ARBA" id="ARBA00038053"/>
    </source>
</evidence>
<evidence type="ECO:0000256" key="9">
    <source>
        <dbReference type="ARBA" id="ARBA00032370"/>
    </source>
</evidence>
<keyword evidence="8 16" id="KW-0472">Membrane</keyword>
<evidence type="ECO:0000256" key="4">
    <source>
        <dbReference type="ARBA" id="ARBA00022692"/>
    </source>
</evidence>
<feature type="transmembrane region" description="Helical" evidence="16">
    <location>
        <begin position="301"/>
        <end position="322"/>
    </location>
</feature>
<dbReference type="GO" id="GO:0008955">
    <property type="term" value="F:peptidoglycan glycosyltransferase activity"/>
    <property type="evidence" value="ECO:0007669"/>
    <property type="project" value="UniProtKB-EC"/>
</dbReference>
<keyword evidence="17" id="KW-0131">Cell cycle</keyword>
<evidence type="ECO:0000313" key="18">
    <source>
        <dbReference type="Proteomes" id="UP000245959"/>
    </source>
</evidence>
<dbReference type="RefSeq" id="WP_116882277.1">
    <property type="nucleotide sequence ID" value="NZ_CABMMC010000028.1"/>
</dbReference>
<gene>
    <name evidence="17" type="ORF">C8D82_10175</name>
</gene>
<dbReference type="GO" id="GO:0015648">
    <property type="term" value="F:lipid-linked peptidoglycan transporter activity"/>
    <property type="evidence" value="ECO:0007669"/>
    <property type="project" value="TreeGrafter"/>
</dbReference>
<evidence type="ECO:0000256" key="15">
    <source>
        <dbReference type="ARBA" id="ARBA00049902"/>
    </source>
</evidence>
<evidence type="ECO:0000256" key="6">
    <source>
        <dbReference type="ARBA" id="ARBA00022984"/>
    </source>
</evidence>
<protein>
    <recommendedName>
        <fullName evidence="12">Probable peptidoglycan glycosyltransferase FtsW</fullName>
        <ecNumber evidence="14">2.4.99.28</ecNumber>
    </recommendedName>
    <alternativeName>
        <fullName evidence="13">Cell division protein FtsW</fullName>
    </alternativeName>
    <alternativeName>
        <fullName evidence="10">Cell wall polymerase</fullName>
    </alternativeName>
    <alternativeName>
        <fullName evidence="9">Peptidoglycan polymerase</fullName>
    </alternativeName>
</protein>
<evidence type="ECO:0000256" key="14">
    <source>
        <dbReference type="ARBA" id="ARBA00044770"/>
    </source>
</evidence>
<comment type="subcellular location">
    <subcellularLocation>
        <location evidence="1">Membrane</location>
        <topology evidence="1">Multi-pass membrane protein</topology>
    </subcellularLocation>
</comment>
<dbReference type="AlphaFoldDB" id="A0A2U1BB81"/>
<keyword evidence="7 16" id="KW-1133">Transmembrane helix</keyword>
<keyword evidence="17" id="KW-0132">Cell division</keyword>
<evidence type="ECO:0000313" key="17">
    <source>
        <dbReference type="EMBL" id="PVY45881.1"/>
    </source>
</evidence>
<comment type="caution">
    <text evidence="17">The sequence shown here is derived from an EMBL/GenBank/DDBJ whole genome shotgun (WGS) entry which is preliminary data.</text>
</comment>
<reference evidence="17 18" key="1">
    <citation type="submission" date="2018-04" db="EMBL/GenBank/DDBJ databases">
        <title>Genomic Encyclopedia of Type Strains, Phase IV (KMG-IV): sequencing the most valuable type-strain genomes for metagenomic binning, comparative biology and taxonomic classification.</title>
        <authorList>
            <person name="Goeker M."/>
        </authorList>
    </citation>
    <scope>NUCLEOTIDE SEQUENCE [LARGE SCALE GENOMIC DNA]</scope>
    <source>
        <strain evidence="17 18">DSM 14823</strain>
    </source>
</reference>
<feature type="transmembrane region" description="Helical" evidence="16">
    <location>
        <begin position="15"/>
        <end position="33"/>
    </location>
</feature>
<feature type="transmembrane region" description="Helical" evidence="16">
    <location>
        <begin position="182"/>
        <end position="198"/>
    </location>
</feature>
<sequence length="360" mass="39231">MNRRSRKLPLLGPETLALLMTFLIGGWGLLTIVSSQSHASEPFLLAGKQLMFLILGLAVMWGASKVPFRFYCRNAWILMLAAFGLLLLLPLFGVRVNGMCGWFRLGGFHFQPTEPAKGIYLLTLVIAFSKLRSDNLRFWGGALLTLVWLLPILLQPDFGTAAIYLAVFASLYFLSGGSWRNLLLLAAGGVGTAALFVWRHPYAWRRITGLFNPDLDPLGSGWHIRQFELAIARGGWFGAKLGGAVWSNAYLPLAYNDSAYATMAETLGWCGVLPVWICFTVLIASLLLLAFRFGLAREARLYLLGAAALVGIQTLVHISVNLCLLPTTGLTLPLISYGGSSLFGCCLLLGIALSAANETE</sequence>
<comment type="similarity">
    <text evidence="11">Belongs to the SEDS family. FtsW subfamily.</text>
</comment>
<dbReference type="EC" id="2.4.99.28" evidence="14"/>
<comment type="catalytic activity">
    <reaction evidence="15">
        <text>[GlcNAc-(1-&gt;4)-Mur2Ac(oyl-L-Ala-gamma-D-Glu-L-Lys-D-Ala-D-Ala)](n)-di-trans,octa-cis-undecaprenyl diphosphate + beta-D-GlcNAc-(1-&gt;4)-Mur2Ac(oyl-L-Ala-gamma-D-Glu-L-Lys-D-Ala-D-Ala)-di-trans,octa-cis-undecaprenyl diphosphate = [GlcNAc-(1-&gt;4)-Mur2Ac(oyl-L-Ala-gamma-D-Glu-L-Lys-D-Ala-D-Ala)](n+1)-di-trans,octa-cis-undecaprenyl diphosphate + di-trans,octa-cis-undecaprenyl diphosphate + H(+)</text>
        <dbReference type="Rhea" id="RHEA:23708"/>
        <dbReference type="Rhea" id="RHEA-COMP:9602"/>
        <dbReference type="Rhea" id="RHEA-COMP:9603"/>
        <dbReference type="ChEBI" id="CHEBI:15378"/>
        <dbReference type="ChEBI" id="CHEBI:58405"/>
        <dbReference type="ChEBI" id="CHEBI:60033"/>
        <dbReference type="ChEBI" id="CHEBI:78435"/>
        <dbReference type="EC" id="2.4.99.28"/>
    </reaction>
</comment>
<proteinExistence type="inferred from homology"/>
<dbReference type="EMBL" id="QEKH01000001">
    <property type="protein sequence ID" value="PVY45881.1"/>
    <property type="molecule type" value="Genomic_DNA"/>
</dbReference>
<feature type="transmembrane region" description="Helical" evidence="16">
    <location>
        <begin position="158"/>
        <end position="175"/>
    </location>
</feature>
<evidence type="ECO:0000256" key="13">
    <source>
        <dbReference type="ARBA" id="ARBA00041418"/>
    </source>
</evidence>
<keyword evidence="3" id="KW-0808">Transferase</keyword>
<dbReference type="Pfam" id="PF01098">
    <property type="entry name" value="FTSW_RODA_SPOVE"/>
    <property type="match status" value="1"/>
</dbReference>
<evidence type="ECO:0000256" key="3">
    <source>
        <dbReference type="ARBA" id="ARBA00022679"/>
    </source>
</evidence>
<evidence type="ECO:0000256" key="5">
    <source>
        <dbReference type="ARBA" id="ARBA00022960"/>
    </source>
</evidence>
<keyword evidence="18" id="KW-1185">Reference proteome</keyword>
<dbReference type="Proteomes" id="UP000245959">
    <property type="component" value="Unassembled WGS sequence"/>
</dbReference>
<feature type="transmembrane region" description="Helical" evidence="16">
    <location>
        <begin position="136"/>
        <end position="152"/>
    </location>
</feature>
<feature type="transmembrane region" description="Helical" evidence="16">
    <location>
        <begin position="45"/>
        <end position="63"/>
    </location>
</feature>
<feature type="transmembrane region" description="Helical" evidence="16">
    <location>
        <begin position="334"/>
        <end position="356"/>
    </location>
</feature>
<feature type="transmembrane region" description="Helical" evidence="16">
    <location>
        <begin position="266"/>
        <end position="289"/>
    </location>
</feature>
<dbReference type="GO" id="GO:0008360">
    <property type="term" value="P:regulation of cell shape"/>
    <property type="evidence" value="ECO:0007669"/>
    <property type="project" value="UniProtKB-KW"/>
</dbReference>
<dbReference type="PANTHER" id="PTHR30474:SF2">
    <property type="entry name" value="PEPTIDOGLYCAN GLYCOSYLTRANSFERASE FTSW-RELATED"/>
    <property type="match status" value="1"/>
</dbReference>
<name>A0A2U1BB81_9BACT</name>
<dbReference type="OrthoDB" id="9768187at2"/>
<dbReference type="PANTHER" id="PTHR30474">
    <property type="entry name" value="CELL CYCLE PROTEIN"/>
    <property type="match status" value="1"/>
</dbReference>
<evidence type="ECO:0000256" key="12">
    <source>
        <dbReference type="ARBA" id="ARBA00041185"/>
    </source>
</evidence>
<dbReference type="GeneID" id="78293612"/>
<evidence type="ECO:0000256" key="7">
    <source>
        <dbReference type="ARBA" id="ARBA00022989"/>
    </source>
</evidence>
<keyword evidence="4 16" id="KW-0812">Transmembrane</keyword>
<evidence type="ECO:0000256" key="1">
    <source>
        <dbReference type="ARBA" id="ARBA00004141"/>
    </source>
</evidence>
<dbReference type="GO" id="GO:0009252">
    <property type="term" value="P:peptidoglycan biosynthetic process"/>
    <property type="evidence" value="ECO:0007669"/>
    <property type="project" value="UniProtKB-KW"/>
</dbReference>